<dbReference type="GO" id="GO:0005829">
    <property type="term" value="C:cytosol"/>
    <property type="evidence" value="ECO:0007669"/>
    <property type="project" value="TreeGrafter"/>
</dbReference>
<feature type="region of interest" description="Disordered" evidence="6">
    <location>
        <begin position="282"/>
        <end position="356"/>
    </location>
</feature>
<feature type="compositionally biased region" description="Basic and acidic residues" evidence="6">
    <location>
        <begin position="22"/>
        <end position="35"/>
    </location>
</feature>
<dbReference type="PANTHER" id="PTHR13239:SF7">
    <property type="entry name" value="STRIATIN-INTERACTING PROTEIN 1"/>
    <property type="match status" value="1"/>
</dbReference>
<evidence type="ECO:0000313" key="9">
    <source>
        <dbReference type="EMBL" id="RXN38111.1"/>
    </source>
</evidence>
<protein>
    <submittedName>
        <fullName evidence="9">Striatin-interacting 1-like protein</fullName>
    </submittedName>
</protein>
<dbReference type="Pfam" id="PF11882">
    <property type="entry name" value="DUF3402"/>
    <property type="match status" value="1"/>
</dbReference>
<feature type="compositionally biased region" description="Acidic residues" evidence="6">
    <location>
        <begin position="328"/>
        <end position="342"/>
    </location>
</feature>
<evidence type="ECO:0000256" key="5">
    <source>
        <dbReference type="ARBA" id="ARBA00046123"/>
    </source>
</evidence>
<dbReference type="PANTHER" id="PTHR13239">
    <property type="entry name" value="PROTEIN REQUIRED FOR HYPHAL ANASTOMOSIS HAM-2"/>
    <property type="match status" value="1"/>
</dbReference>
<feature type="domain" description="Far11/STRP N-terminal" evidence="7">
    <location>
        <begin position="40"/>
        <end position="313"/>
    </location>
</feature>
<evidence type="ECO:0000256" key="2">
    <source>
        <dbReference type="ARBA" id="ARBA00007062"/>
    </source>
</evidence>
<sequence>MEGVGLSANNKQKQNQMLPNKMRGEFTRNQRKDSEGLSEAPDLEFEYSDADKWTVELSVPDQKWTELDSVQHRAHAMRLLDGLDVIGRERRLKVARAILYMAQGTFGECSSELEVQHWMRYNVFLLLDVGAFTALVELLNMEIDNSAACSSAVRKPAISLADSTDLRVLLNIMYLMVETIQREEPTDTPEWRTIRETFKSELGSPLYNHEPVSVMLFGMVTKFCSGHAPHFPMKKVLLLLWKTILFTLGGFEQLQCSKVSKRATLGLPPLPEDSIRVVRSMRAASPPASASDLIEQQQRRARREHKALIKQDNLDAFNEKDPYKADDAREDEEENDDNDNSLEAEPFPLERDEVMPPPIPHPPSERVCFPKGLPWAPKVREKDIENFLESSRSKFIGYTLGNDTDTVVGLPRPIHESIKTLKQHKYVSIAEVQIAKEEEYQKTPLSGGEEELELCATELLYQGILPSLPQYMIALLKILLAAAPTSKAKTDSINILADVLPEEMPISALDFPHCVIHELPELTAESLEAGDNNQFCWRNLFSCINLLRILNKLTKWKHSRTMMLVVFKSAPILKRALKVKQAMMQLYVLKLLKVQTKYLGRQWRKSNMKTMSAIYQKVRHRLNDDWAYGNADLDARPWDFQAEECALRANIERFNSRRYDKNQSNPEFLPVDNCLQSVLGQRIDLPEDFQMNYDLWLEREVFSKPISWEELLQ</sequence>
<evidence type="ECO:0000256" key="6">
    <source>
        <dbReference type="SAM" id="MobiDB-lite"/>
    </source>
</evidence>
<evidence type="ECO:0000256" key="1">
    <source>
        <dbReference type="ARBA" id="ARBA00004496"/>
    </source>
</evidence>
<feature type="compositionally biased region" description="Polar residues" evidence="6">
    <location>
        <begin position="7"/>
        <end position="18"/>
    </location>
</feature>
<comment type="similarity">
    <text evidence="2">Belongs to the STRIP family.</text>
</comment>
<dbReference type="SMART" id="SM01292">
    <property type="entry name" value="N1221"/>
    <property type="match status" value="1"/>
</dbReference>
<evidence type="ECO:0000313" key="10">
    <source>
        <dbReference type="Proteomes" id="UP000290572"/>
    </source>
</evidence>
<evidence type="ECO:0000256" key="4">
    <source>
        <dbReference type="ARBA" id="ARBA00022553"/>
    </source>
</evidence>
<feature type="compositionally biased region" description="Low complexity" evidence="6">
    <location>
        <begin position="282"/>
        <end position="291"/>
    </location>
</feature>
<evidence type="ECO:0000259" key="8">
    <source>
        <dbReference type="SMART" id="SM01293"/>
    </source>
</evidence>
<name>A0A498P1P2_LABRO</name>
<dbReference type="SMART" id="SM01293">
    <property type="entry name" value="DUF3402"/>
    <property type="match status" value="1"/>
</dbReference>
<dbReference type="Pfam" id="PF07923">
    <property type="entry name" value="N1221"/>
    <property type="match status" value="1"/>
</dbReference>
<keyword evidence="4" id="KW-0597">Phosphoprotein</keyword>
<dbReference type="AlphaFoldDB" id="A0A498P1P2"/>
<feature type="domain" description="Far11/STRP C-terminal" evidence="8">
    <location>
        <begin position="411"/>
        <end position="693"/>
    </location>
</feature>
<comment type="caution">
    <text evidence="9">The sequence shown here is derived from an EMBL/GenBank/DDBJ whole genome shotgun (WGS) entry which is preliminary data.</text>
</comment>
<feature type="region of interest" description="Disordered" evidence="6">
    <location>
        <begin position="1"/>
        <end position="40"/>
    </location>
</feature>
<proteinExistence type="inferred from homology"/>
<keyword evidence="3" id="KW-0963">Cytoplasm</keyword>
<dbReference type="InterPro" id="IPR021819">
    <property type="entry name" value="Far11/STRP_C"/>
</dbReference>
<dbReference type="InterPro" id="IPR012486">
    <property type="entry name" value="Far11/STRP_N"/>
</dbReference>
<dbReference type="EMBL" id="QBIY01005139">
    <property type="protein sequence ID" value="RXN38111.1"/>
    <property type="molecule type" value="Genomic_DNA"/>
</dbReference>
<dbReference type="Proteomes" id="UP000290572">
    <property type="component" value="Unassembled WGS sequence"/>
</dbReference>
<evidence type="ECO:0000259" key="7">
    <source>
        <dbReference type="SMART" id="SM01292"/>
    </source>
</evidence>
<evidence type="ECO:0000256" key="3">
    <source>
        <dbReference type="ARBA" id="ARBA00022490"/>
    </source>
</evidence>
<dbReference type="STRING" id="84645.A0A498P1P2"/>
<keyword evidence="10" id="KW-1185">Reference proteome</keyword>
<accession>A0A498P1P2</accession>
<dbReference type="GO" id="GO:0007010">
    <property type="term" value="P:cytoskeleton organization"/>
    <property type="evidence" value="ECO:0007669"/>
    <property type="project" value="TreeGrafter"/>
</dbReference>
<dbReference type="InterPro" id="IPR040185">
    <property type="entry name" value="Far11/STRP"/>
</dbReference>
<gene>
    <name evidence="9" type="ORF">ROHU_001427</name>
</gene>
<organism evidence="9 10">
    <name type="scientific">Labeo rohita</name>
    <name type="common">Indian major carp</name>
    <name type="synonym">Cyprinus rohita</name>
    <dbReference type="NCBI Taxonomy" id="84645"/>
    <lineage>
        <taxon>Eukaryota</taxon>
        <taxon>Metazoa</taxon>
        <taxon>Chordata</taxon>
        <taxon>Craniata</taxon>
        <taxon>Vertebrata</taxon>
        <taxon>Euteleostomi</taxon>
        <taxon>Actinopterygii</taxon>
        <taxon>Neopterygii</taxon>
        <taxon>Teleostei</taxon>
        <taxon>Ostariophysi</taxon>
        <taxon>Cypriniformes</taxon>
        <taxon>Cyprinidae</taxon>
        <taxon>Labeoninae</taxon>
        <taxon>Labeonini</taxon>
        <taxon>Labeo</taxon>
    </lineage>
</organism>
<comment type="function">
    <text evidence="5">Plays a role in the regulation of cell morphology and cytoskeletal organization. Required in the cortical actin filament dynamics and cell shape. Part of the striatin-interacting phosphatase and kinase (STRIPAK) complexes. STRIPAK complexes have critical roles in protein (de)phosphorylation and are regulators of multiple signaling pathways including Hippo, MAPK, nuclear receptor and cytoskeleton remodeling. Different types of STRIPAK complexes are involved in a variety of biological processes such as cell growth, differentiation, apoptosis, metabolism and immune regulation.</text>
</comment>
<reference evidence="9 10" key="1">
    <citation type="submission" date="2018-03" db="EMBL/GenBank/DDBJ databases">
        <title>Draft genome sequence of Rohu Carp (Labeo rohita).</title>
        <authorList>
            <person name="Das P."/>
            <person name="Kushwaha B."/>
            <person name="Joshi C.G."/>
            <person name="Kumar D."/>
            <person name="Nagpure N.S."/>
            <person name="Sahoo L."/>
            <person name="Das S.P."/>
            <person name="Bit A."/>
            <person name="Patnaik S."/>
            <person name="Meher P.K."/>
            <person name="Jayasankar P."/>
            <person name="Koringa P.G."/>
            <person name="Patel N.V."/>
            <person name="Hinsu A.T."/>
            <person name="Kumar R."/>
            <person name="Pandey M."/>
            <person name="Agarwal S."/>
            <person name="Srivastava S."/>
            <person name="Singh M."/>
            <person name="Iquebal M.A."/>
            <person name="Jaiswal S."/>
            <person name="Angadi U.B."/>
            <person name="Kumar N."/>
            <person name="Raza M."/>
            <person name="Shah T.M."/>
            <person name="Rai A."/>
            <person name="Jena J.K."/>
        </authorList>
    </citation>
    <scope>NUCLEOTIDE SEQUENCE [LARGE SCALE GENOMIC DNA]</scope>
    <source>
        <strain evidence="9">DASCIFA01</strain>
        <tissue evidence="9">Testis</tissue>
    </source>
</reference>
<feature type="compositionally biased region" description="Basic and acidic residues" evidence="6">
    <location>
        <begin position="306"/>
        <end position="327"/>
    </location>
</feature>
<comment type="subcellular location">
    <subcellularLocation>
        <location evidence="1">Cytoplasm</location>
    </subcellularLocation>
</comment>